<gene>
    <name evidence="2" type="ORF">CSX02_02960</name>
</gene>
<feature type="chain" id="PRO_5039188067" evidence="1">
    <location>
        <begin position="20"/>
        <end position="321"/>
    </location>
</feature>
<dbReference type="PANTHER" id="PTHR46438">
    <property type="entry name" value="ALPHA/BETA-HYDROLASES SUPERFAMILY PROTEIN"/>
    <property type="match status" value="1"/>
</dbReference>
<dbReference type="RefSeq" id="WP_099385576.1">
    <property type="nucleotide sequence ID" value="NZ_JANSWH010000090.1"/>
</dbReference>
<name>A0A2G3E546_9FIRM</name>
<feature type="signal peptide" evidence="1">
    <location>
        <begin position="1"/>
        <end position="19"/>
    </location>
</feature>
<dbReference type="Gene3D" id="3.40.50.1820">
    <property type="entry name" value="alpha/beta hydrolase"/>
    <property type="match status" value="1"/>
</dbReference>
<proteinExistence type="predicted"/>
<dbReference type="EMBL" id="PDYG01000009">
    <property type="protein sequence ID" value="PHU38402.1"/>
    <property type="molecule type" value="Genomic_DNA"/>
</dbReference>
<evidence type="ECO:0000313" key="2">
    <source>
        <dbReference type="EMBL" id="PHU38402.1"/>
    </source>
</evidence>
<keyword evidence="2" id="KW-0378">Hydrolase</keyword>
<keyword evidence="1" id="KW-0732">Signal</keyword>
<comment type="caution">
    <text evidence="2">The sequence shown here is derived from an EMBL/GenBank/DDBJ whole genome shotgun (WGS) entry which is preliminary data.</text>
</comment>
<evidence type="ECO:0000313" key="3">
    <source>
        <dbReference type="Proteomes" id="UP000224563"/>
    </source>
</evidence>
<dbReference type="GO" id="GO:0016787">
    <property type="term" value="F:hydrolase activity"/>
    <property type="evidence" value="ECO:0007669"/>
    <property type="project" value="UniProtKB-KW"/>
</dbReference>
<accession>A0A2G3E546</accession>
<dbReference type="InterPro" id="IPR029058">
    <property type="entry name" value="AB_hydrolase_fold"/>
</dbReference>
<organism evidence="2 3">
    <name type="scientific">Agathobacter ruminis</name>
    <dbReference type="NCBI Taxonomy" id="1712665"/>
    <lineage>
        <taxon>Bacteria</taxon>
        <taxon>Bacillati</taxon>
        <taxon>Bacillota</taxon>
        <taxon>Clostridia</taxon>
        <taxon>Lachnospirales</taxon>
        <taxon>Lachnospiraceae</taxon>
        <taxon>Agathobacter</taxon>
    </lineage>
</organism>
<protein>
    <submittedName>
        <fullName evidence="2">Alpha/beta hydrolase</fullName>
    </submittedName>
</protein>
<sequence length="321" mass="36438">MKKNKVKAAVIVLSGALTAMHLYNRFISKAATSNHRLTDAKGQYFNWTHGKIYYTKRGTGEPILLVHDTDPTGSGAEWSKIATILAKDHTVYTIDLLGCGRSDKPGLEYNNYLYAQMITAFVKEVIGERTDVIASNLSSSFVISAQALEEFLFDHIICINPTPIEQLEMIPDTHSKLRKGLLDLPIIGTFLYNILSSSLHLDAIFKEFYFAKAQHITAEIKDTYYEAAHLKNSRGKYLLSSIFGNYMNVNLKVSLQKINKPICIIGSRELERNTEYLHEYEKINRHVDVTMLSGAKNYPQLEIPEKTLKVIIDFLNEEFYS</sequence>
<dbReference type="Proteomes" id="UP000224563">
    <property type="component" value="Unassembled WGS sequence"/>
</dbReference>
<reference evidence="2 3" key="2">
    <citation type="submission" date="2017-10" db="EMBL/GenBank/DDBJ databases">
        <authorList>
            <person name="Banno H."/>
            <person name="Chua N.-H."/>
        </authorList>
    </citation>
    <scope>NUCLEOTIDE SEQUENCE [LARGE SCALE GENOMIC DNA]</scope>
    <source>
        <strain evidence="2 3">JK623</strain>
    </source>
</reference>
<dbReference type="AlphaFoldDB" id="A0A2G3E546"/>
<keyword evidence="3" id="KW-1185">Reference proteome</keyword>
<evidence type="ECO:0000256" key="1">
    <source>
        <dbReference type="SAM" id="SignalP"/>
    </source>
</evidence>
<reference evidence="2 3" key="1">
    <citation type="submission" date="2017-10" db="EMBL/GenBank/DDBJ databases">
        <title>Resolving the taxonomy of Roseburia spp., Eubacterium rectale and Agathobacter spp. through phylogenomic analysis.</title>
        <authorList>
            <person name="Sheridan P.O."/>
            <person name="Walker A.W."/>
            <person name="Duncan S.H."/>
            <person name="Scott K.P."/>
            <person name="Toole P.W.O."/>
            <person name="Luis P."/>
            <person name="Flint H.J."/>
        </authorList>
    </citation>
    <scope>NUCLEOTIDE SEQUENCE [LARGE SCALE GENOMIC DNA]</scope>
    <source>
        <strain evidence="2 3">JK623</strain>
    </source>
</reference>
<dbReference type="SUPFAM" id="SSF53474">
    <property type="entry name" value="alpha/beta-Hydrolases"/>
    <property type="match status" value="1"/>
</dbReference>
<dbReference type="PANTHER" id="PTHR46438:SF2">
    <property type="entry name" value="ALPHA_BETA-HYDROLASES SUPERFAMILY PROTEIN"/>
    <property type="match status" value="1"/>
</dbReference>